<dbReference type="Gramene" id="OB08G17210.1">
    <property type="protein sequence ID" value="OB08G17210.1"/>
    <property type="gene ID" value="OB08G17210"/>
</dbReference>
<name>J3MRJ2_ORYBR</name>
<reference evidence="1" key="2">
    <citation type="submission" date="2013-04" db="UniProtKB">
        <authorList>
            <consortium name="EnsemblPlants"/>
        </authorList>
    </citation>
    <scope>IDENTIFICATION</scope>
</reference>
<keyword evidence="2" id="KW-1185">Reference proteome</keyword>
<protein>
    <submittedName>
        <fullName evidence="1">Uncharacterized protein</fullName>
    </submittedName>
</protein>
<dbReference type="AlphaFoldDB" id="J3MRJ2"/>
<evidence type="ECO:0000313" key="2">
    <source>
        <dbReference type="Proteomes" id="UP000006038"/>
    </source>
</evidence>
<dbReference type="HOGENOM" id="CLU_2708778_0_0_1"/>
<organism evidence="1">
    <name type="scientific">Oryza brachyantha</name>
    <name type="common">malo sina</name>
    <dbReference type="NCBI Taxonomy" id="4533"/>
    <lineage>
        <taxon>Eukaryota</taxon>
        <taxon>Viridiplantae</taxon>
        <taxon>Streptophyta</taxon>
        <taxon>Embryophyta</taxon>
        <taxon>Tracheophyta</taxon>
        <taxon>Spermatophyta</taxon>
        <taxon>Magnoliopsida</taxon>
        <taxon>Liliopsida</taxon>
        <taxon>Poales</taxon>
        <taxon>Poaceae</taxon>
        <taxon>BOP clade</taxon>
        <taxon>Oryzoideae</taxon>
        <taxon>Oryzeae</taxon>
        <taxon>Oryzinae</taxon>
        <taxon>Oryza</taxon>
    </lineage>
</organism>
<proteinExistence type="predicted"/>
<evidence type="ECO:0000313" key="1">
    <source>
        <dbReference type="EnsemblPlants" id="OB08G17210.1"/>
    </source>
</evidence>
<dbReference type="EnsemblPlants" id="OB08G17210.1">
    <property type="protein sequence ID" value="OB08G17210.1"/>
    <property type="gene ID" value="OB08G17210"/>
</dbReference>
<accession>J3MRJ2</accession>
<dbReference type="Proteomes" id="UP000006038">
    <property type="component" value="Chromosome 8"/>
</dbReference>
<sequence length="73" mass="8593">MPCYSARDCYRRTQFNFWALVVFTSYRAIRVMQYMCIAASFTHLQGCKSATYHWIIASNNVSQLKTAWSLQKQ</sequence>
<reference evidence="1" key="1">
    <citation type="journal article" date="2013" name="Nat. Commun.">
        <title>Whole-genome sequencing of Oryza brachyantha reveals mechanisms underlying Oryza genome evolution.</title>
        <authorList>
            <person name="Chen J."/>
            <person name="Huang Q."/>
            <person name="Gao D."/>
            <person name="Wang J."/>
            <person name="Lang Y."/>
            <person name="Liu T."/>
            <person name="Li B."/>
            <person name="Bai Z."/>
            <person name="Luis Goicoechea J."/>
            <person name="Liang C."/>
            <person name="Chen C."/>
            <person name="Zhang W."/>
            <person name="Sun S."/>
            <person name="Liao Y."/>
            <person name="Zhang X."/>
            <person name="Yang L."/>
            <person name="Song C."/>
            <person name="Wang M."/>
            <person name="Shi J."/>
            <person name="Liu G."/>
            <person name="Liu J."/>
            <person name="Zhou H."/>
            <person name="Zhou W."/>
            <person name="Yu Q."/>
            <person name="An N."/>
            <person name="Chen Y."/>
            <person name="Cai Q."/>
            <person name="Wang B."/>
            <person name="Liu B."/>
            <person name="Min J."/>
            <person name="Huang Y."/>
            <person name="Wu H."/>
            <person name="Li Z."/>
            <person name="Zhang Y."/>
            <person name="Yin Y."/>
            <person name="Song W."/>
            <person name="Jiang J."/>
            <person name="Jackson S.A."/>
            <person name="Wing R.A."/>
            <person name="Wang J."/>
            <person name="Chen M."/>
        </authorList>
    </citation>
    <scope>NUCLEOTIDE SEQUENCE [LARGE SCALE GENOMIC DNA]</scope>
    <source>
        <strain evidence="1">cv. IRGC 101232</strain>
    </source>
</reference>